<evidence type="ECO:0000313" key="4">
    <source>
        <dbReference type="EMBL" id="SVA16018.1"/>
    </source>
</evidence>
<comment type="similarity">
    <text evidence="2">Belongs to the class-III pyridoxal-phosphate-dependent aminotransferase family.</text>
</comment>
<dbReference type="PROSITE" id="PS00600">
    <property type="entry name" value="AA_TRANSFER_CLASS_3"/>
    <property type="match status" value="1"/>
</dbReference>
<gene>
    <name evidence="4" type="ORF">METZ01_LOCUS68872</name>
</gene>
<name>A0A381TKF6_9ZZZZ</name>
<dbReference type="EMBL" id="UINC01004669">
    <property type="protein sequence ID" value="SVA16018.1"/>
    <property type="molecule type" value="Genomic_DNA"/>
</dbReference>
<dbReference type="InterPro" id="IPR015422">
    <property type="entry name" value="PyrdxlP-dep_Trfase_small"/>
</dbReference>
<dbReference type="FunFam" id="3.40.640.10:FF:000004">
    <property type="entry name" value="Acetylornithine aminotransferase"/>
    <property type="match status" value="1"/>
</dbReference>
<dbReference type="AlphaFoldDB" id="A0A381TKF6"/>
<evidence type="ECO:0000256" key="2">
    <source>
        <dbReference type="ARBA" id="ARBA00008954"/>
    </source>
</evidence>
<dbReference type="InterPro" id="IPR049704">
    <property type="entry name" value="Aminotrans_3_PPA_site"/>
</dbReference>
<dbReference type="GO" id="GO:0030170">
    <property type="term" value="F:pyridoxal phosphate binding"/>
    <property type="evidence" value="ECO:0007669"/>
    <property type="project" value="InterPro"/>
</dbReference>
<dbReference type="SUPFAM" id="SSF53383">
    <property type="entry name" value="PLP-dependent transferases"/>
    <property type="match status" value="1"/>
</dbReference>
<dbReference type="PANTHER" id="PTHR43094">
    <property type="entry name" value="AMINOTRANSFERASE"/>
    <property type="match status" value="1"/>
</dbReference>
<dbReference type="Pfam" id="PF00202">
    <property type="entry name" value="Aminotran_3"/>
    <property type="match status" value="1"/>
</dbReference>
<dbReference type="InterPro" id="IPR005814">
    <property type="entry name" value="Aminotrans_3"/>
</dbReference>
<dbReference type="InterPro" id="IPR015424">
    <property type="entry name" value="PyrdxlP-dep_Trfase"/>
</dbReference>
<dbReference type="InterPro" id="IPR015421">
    <property type="entry name" value="PyrdxlP-dep_Trfase_major"/>
</dbReference>
<dbReference type="PANTHER" id="PTHR43094:SF1">
    <property type="entry name" value="AMINOTRANSFERASE CLASS-III"/>
    <property type="match status" value="1"/>
</dbReference>
<dbReference type="Gene3D" id="3.90.1150.10">
    <property type="entry name" value="Aspartate Aminotransferase, domain 1"/>
    <property type="match status" value="1"/>
</dbReference>
<evidence type="ECO:0008006" key="5">
    <source>
        <dbReference type="Google" id="ProtNLM"/>
    </source>
</evidence>
<proteinExistence type="inferred from homology"/>
<accession>A0A381TKF6</accession>
<evidence type="ECO:0000256" key="3">
    <source>
        <dbReference type="ARBA" id="ARBA00022898"/>
    </source>
</evidence>
<sequence length="442" mass="48913">MKPNPIFYITEENKPMAESAKGIYITADDGKSYMDAASGAIVCQLGHSHPKLIEAIKNQVSELQFSYRTQFENQPAIDLANSIVERTDNKLDRVFFVSSGSEAVESAMKLIRQYHFVNGDEIRSVFISRIPSYHGSTLGALALTAYQPLNEPFSPLIQLYPKVKSPTQYRIPDEMTKEEYALVCANEIEDAILEIGVKNVAGFVAEPIGGASTGAEVPHDVYFPRVQKICKQYNVPIILDEVLTGIGRTGKMFGYNHWNIDTDVICLAKGLGAGYYPIGAIAAKNKYVQPVLDNGGFMHGFTYAGNPFGCAVGRAVLETIDEEKLVENSKNQGAYLLQKIKTSAENYQWIGDVRGRGLLMAVEFADKYTKEPFPNSWQVGEAVTKVAYDLGLIVYPKKSLNGIAGDHVLVTPPLIITREESDKLLNLLTQTFESYNKIIKSR</sequence>
<dbReference type="PIRSF" id="PIRSF000521">
    <property type="entry name" value="Transaminase_4ab_Lys_Orn"/>
    <property type="match status" value="1"/>
</dbReference>
<reference evidence="4" key="1">
    <citation type="submission" date="2018-05" db="EMBL/GenBank/DDBJ databases">
        <authorList>
            <person name="Lanie J.A."/>
            <person name="Ng W.-L."/>
            <person name="Kazmierczak K.M."/>
            <person name="Andrzejewski T.M."/>
            <person name="Davidsen T.M."/>
            <person name="Wayne K.J."/>
            <person name="Tettelin H."/>
            <person name="Glass J.I."/>
            <person name="Rusch D."/>
            <person name="Podicherti R."/>
            <person name="Tsui H.-C.T."/>
            <person name="Winkler M.E."/>
        </authorList>
    </citation>
    <scope>NUCLEOTIDE SEQUENCE</scope>
</reference>
<dbReference type="GO" id="GO:0008483">
    <property type="term" value="F:transaminase activity"/>
    <property type="evidence" value="ECO:0007669"/>
    <property type="project" value="InterPro"/>
</dbReference>
<organism evidence="4">
    <name type="scientific">marine metagenome</name>
    <dbReference type="NCBI Taxonomy" id="408172"/>
    <lineage>
        <taxon>unclassified sequences</taxon>
        <taxon>metagenomes</taxon>
        <taxon>ecological metagenomes</taxon>
    </lineage>
</organism>
<comment type="cofactor">
    <cofactor evidence="1">
        <name>pyridoxal 5'-phosphate</name>
        <dbReference type="ChEBI" id="CHEBI:597326"/>
    </cofactor>
</comment>
<dbReference type="CDD" id="cd00610">
    <property type="entry name" value="OAT_like"/>
    <property type="match status" value="1"/>
</dbReference>
<keyword evidence="3" id="KW-0663">Pyridoxal phosphate</keyword>
<dbReference type="Gene3D" id="3.40.640.10">
    <property type="entry name" value="Type I PLP-dependent aspartate aminotransferase-like (Major domain)"/>
    <property type="match status" value="1"/>
</dbReference>
<protein>
    <recommendedName>
        <fullName evidence="5">Aminotransferase class III</fullName>
    </recommendedName>
</protein>
<evidence type="ECO:0000256" key="1">
    <source>
        <dbReference type="ARBA" id="ARBA00001933"/>
    </source>
</evidence>